<dbReference type="EMBL" id="SSOP01000461">
    <property type="protein sequence ID" value="KAB5588409.1"/>
    <property type="molecule type" value="Genomic_DNA"/>
</dbReference>
<accession>A0A5N5Q9V6</accession>
<dbReference type="GO" id="GO:0016787">
    <property type="term" value="F:hydrolase activity"/>
    <property type="evidence" value="ECO:0007669"/>
    <property type="project" value="InterPro"/>
</dbReference>
<dbReference type="Proteomes" id="UP000383932">
    <property type="component" value="Unassembled WGS sequence"/>
</dbReference>
<proteinExistence type="predicted"/>
<dbReference type="GO" id="GO:0009166">
    <property type="term" value="P:nucleotide catabolic process"/>
    <property type="evidence" value="ECO:0007669"/>
    <property type="project" value="InterPro"/>
</dbReference>
<dbReference type="SUPFAM" id="SSF56300">
    <property type="entry name" value="Metallo-dependent phosphatases"/>
    <property type="match status" value="1"/>
</dbReference>
<dbReference type="InterPro" id="IPR006179">
    <property type="entry name" value="5_nucleotidase/apyrase"/>
</dbReference>
<dbReference type="AlphaFoldDB" id="A0A5N5Q9V6"/>
<dbReference type="OrthoDB" id="10252235at2759"/>
<name>A0A5N5Q9V6_9AGAM</name>
<dbReference type="Gene3D" id="3.60.21.10">
    <property type="match status" value="1"/>
</dbReference>
<dbReference type="PANTHER" id="PTHR11575">
    <property type="entry name" value="5'-NUCLEOTIDASE-RELATED"/>
    <property type="match status" value="1"/>
</dbReference>
<keyword evidence="2" id="KW-1185">Reference proteome</keyword>
<reference evidence="1 2" key="1">
    <citation type="journal article" date="2019" name="Fungal Biol. Biotechnol.">
        <title>Draft genome sequence of fastidious pathogen Ceratobasidium theobromae, which causes vascular-streak dieback in Theobroma cacao.</title>
        <authorList>
            <person name="Ali S.S."/>
            <person name="Asman A."/>
            <person name="Shao J."/>
            <person name="Firmansyah A.P."/>
            <person name="Susilo A.W."/>
            <person name="Rosmana A."/>
            <person name="McMahon P."/>
            <person name="Junaid M."/>
            <person name="Guest D."/>
            <person name="Kheng T.Y."/>
            <person name="Meinhardt L.W."/>
            <person name="Bailey B.A."/>
        </authorList>
    </citation>
    <scope>NUCLEOTIDE SEQUENCE [LARGE SCALE GENOMIC DNA]</scope>
    <source>
        <strain evidence="1 2">CT2</strain>
    </source>
</reference>
<evidence type="ECO:0000313" key="1">
    <source>
        <dbReference type="EMBL" id="KAB5588409.1"/>
    </source>
</evidence>
<evidence type="ECO:0000313" key="2">
    <source>
        <dbReference type="Proteomes" id="UP000383932"/>
    </source>
</evidence>
<comment type="caution">
    <text evidence="1">The sequence shown here is derived from an EMBL/GenBank/DDBJ whole genome shotgun (WGS) entry which is preliminary data.</text>
</comment>
<sequence length="119" mass="13367">MNTKLQVIHFNDVYQLTRPKLKADKENENKLVPDMKVIDPKGNISDTSSHIILFYEKIKSIRDKWEENSSNEPEGLVLFSGDLFSPSVESSVTCGSNMVHLMNEIVPDVAVPGKCYALV</sequence>
<protein>
    <submittedName>
        <fullName evidence="1">Uncharacterized protein</fullName>
    </submittedName>
</protein>
<gene>
    <name evidence="1" type="ORF">CTheo_8146</name>
</gene>
<dbReference type="InterPro" id="IPR029052">
    <property type="entry name" value="Metallo-depent_PP-like"/>
</dbReference>
<organism evidence="1 2">
    <name type="scientific">Ceratobasidium theobromae</name>
    <dbReference type="NCBI Taxonomy" id="1582974"/>
    <lineage>
        <taxon>Eukaryota</taxon>
        <taxon>Fungi</taxon>
        <taxon>Dikarya</taxon>
        <taxon>Basidiomycota</taxon>
        <taxon>Agaricomycotina</taxon>
        <taxon>Agaricomycetes</taxon>
        <taxon>Cantharellales</taxon>
        <taxon>Ceratobasidiaceae</taxon>
        <taxon>Ceratobasidium</taxon>
    </lineage>
</organism>
<dbReference type="PANTHER" id="PTHR11575:SF48">
    <property type="entry name" value="5'-NUCLEOTIDASE"/>
    <property type="match status" value="1"/>
</dbReference>